<dbReference type="AlphaFoldDB" id="A0A8J4CFR2"/>
<feature type="region of interest" description="Disordered" evidence="1">
    <location>
        <begin position="128"/>
        <end position="207"/>
    </location>
</feature>
<feature type="compositionally biased region" description="Low complexity" evidence="1">
    <location>
        <begin position="189"/>
        <end position="207"/>
    </location>
</feature>
<gene>
    <name evidence="2" type="ORF">Vretifemale_10966</name>
</gene>
<protein>
    <submittedName>
        <fullName evidence="2">Uncharacterized protein</fullName>
    </submittedName>
</protein>
<organism evidence="2 3">
    <name type="scientific">Volvox reticuliferus</name>
    <dbReference type="NCBI Taxonomy" id="1737510"/>
    <lineage>
        <taxon>Eukaryota</taxon>
        <taxon>Viridiplantae</taxon>
        <taxon>Chlorophyta</taxon>
        <taxon>core chlorophytes</taxon>
        <taxon>Chlorophyceae</taxon>
        <taxon>CS clade</taxon>
        <taxon>Chlamydomonadales</taxon>
        <taxon>Volvocaceae</taxon>
        <taxon>Volvox</taxon>
    </lineage>
</organism>
<feature type="compositionally biased region" description="Low complexity" evidence="1">
    <location>
        <begin position="594"/>
        <end position="609"/>
    </location>
</feature>
<accession>A0A8J4CFR2</accession>
<sequence>RVIPVRGNGAPGGGQPPRGVPPLIPGAAGGGAAAAADCINSPRGGPESAGADRPCARRKTYNGDGGGGRAVLCGQAGGGGGAAGGRGIPPRRAQPSTLPGGVALVTAAGRSDGGEGCRALAAAWMGQGGQVTPPPLPLNGDYPQQHRSHRDGHDSDDNSSLNSSRIRSHRPSSAPPDSPIRRSRRGARESASSSGAGPGVSARAEGPVSLETTSSLGSLPLSALCSSSLRASISTVATVPSVTGSILPTASGRIYLTAVPSVQQHQQQHGDVVVAKGTDSQHVLLPTGRRPSDQGVSAAAAAVGKGGVGGRGEGGGGEGGGLDISDGAEMQENSEATFRYLPALRNLSCASSRGEPSMISSNGDEDGGDSLGDNVEDDAGADGLMGGDIGGHGRGSVDGGPAGHHTCAASPPPRRARSESVMRIKQAPMAAPAAAAGPNDMAAATATATLVGANTCAVASNSDTDIPFGSRRPATDNIIIVPGAGPGFAASVGASGSRPTTRDGQGITGVDVGVRSINLASTASRTAVISTDPGSRRASGTGHGATSGSNSNAAAGTGNRRTSGSNLGTGQRTAPLAKAVMGMGDGGRGRDSGAPAAVAAVPQRPRASAGQVGLDCRPSSAVTRPSSAKSKQEQQQPPPQQQLSQPRPAPRQRH</sequence>
<feature type="compositionally biased region" description="Gly residues" evidence="1">
    <location>
        <begin position="63"/>
        <end position="87"/>
    </location>
</feature>
<feature type="region of interest" description="Disordered" evidence="1">
    <location>
        <begin position="1"/>
        <end position="99"/>
    </location>
</feature>
<feature type="compositionally biased region" description="Low complexity" evidence="1">
    <location>
        <begin position="538"/>
        <end position="559"/>
    </location>
</feature>
<feature type="compositionally biased region" description="Polar residues" evidence="1">
    <location>
        <begin position="560"/>
        <end position="572"/>
    </location>
</feature>
<evidence type="ECO:0000256" key="1">
    <source>
        <dbReference type="SAM" id="MobiDB-lite"/>
    </source>
</evidence>
<proteinExistence type="predicted"/>
<feature type="compositionally biased region" description="Acidic residues" evidence="1">
    <location>
        <begin position="363"/>
        <end position="380"/>
    </location>
</feature>
<feature type="region of interest" description="Disordered" evidence="1">
    <location>
        <begin position="351"/>
        <end position="420"/>
    </location>
</feature>
<feature type="compositionally biased region" description="Low complexity" evidence="1">
    <location>
        <begin position="625"/>
        <end position="646"/>
    </location>
</feature>
<feature type="region of interest" description="Disordered" evidence="1">
    <location>
        <begin position="525"/>
        <end position="654"/>
    </location>
</feature>
<feature type="non-terminal residue" evidence="2">
    <location>
        <position position="654"/>
    </location>
</feature>
<evidence type="ECO:0000313" key="2">
    <source>
        <dbReference type="EMBL" id="GIL82074.1"/>
    </source>
</evidence>
<feature type="compositionally biased region" description="Gly residues" evidence="1">
    <location>
        <begin position="383"/>
        <end position="402"/>
    </location>
</feature>
<comment type="caution">
    <text evidence="2">The sequence shown here is derived from an EMBL/GenBank/DDBJ whole genome shotgun (WGS) entry which is preliminary data.</text>
</comment>
<reference evidence="2" key="1">
    <citation type="journal article" date="2021" name="Proc. Natl. Acad. Sci. U.S.A.">
        <title>Three genomes in the algal genus Volvox reveal the fate of a haploid sex-determining region after a transition to homothallism.</title>
        <authorList>
            <person name="Yamamoto K."/>
            <person name="Hamaji T."/>
            <person name="Kawai-Toyooka H."/>
            <person name="Matsuzaki R."/>
            <person name="Takahashi F."/>
            <person name="Nishimura Y."/>
            <person name="Kawachi M."/>
            <person name="Noguchi H."/>
            <person name="Minakuchi Y."/>
            <person name="Umen J.G."/>
            <person name="Toyoda A."/>
            <person name="Nozaki H."/>
        </authorList>
    </citation>
    <scope>NUCLEOTIDE SEQUENCE</scope>
    <source>
        <strain evidence="2">NIES-3786</strain>
    </source>
</reference>
<keyword evidence="3" id="KW-1185">Reference proteome</keyword>
<name>A0A8J4CFR2_9CHLO</name>
<dbReference type="EMBL" id="BNCP01000023">
    <property type="protein sequence ID" value="GIL82074.1"/>
    <property type="molecule type" value="Genomic_DNA"/>
</dbReference>
<dbReference type="Proteomes" id="UP000747110">
    <property type="component" value="Unassembled WGS sequence"/>
</dbReference>
<evidence type="ECO:0000313" key="3">
    <source>
        <dbReference type="Proteomes" id="UP000747110"/>
    </source>
</evidence>